<dbReference type="Gramene" id="Potri.016G044600.2.v4.1">
    <property type="protein sequence ID" value="Potri.016G044600.2.v4.1"/>
    <property type="gene ID" value="Potri.016G044600.v4.1"/>
</dbReference>
<evidence type="ECO:0000313" key="7">
    <source>
        <dbReference type="Proteomes" id="UP000006729"/>
    </source>
</evidence>
<accession>A0A3N7G277</accession>
<keyword evidence="1" id="KW-0479">Metal-binding</keyword>
<reference evidence="6" key="2">
    <citation type="submission" date="2017-07" db="EMBL/GenBank/DDBJ databases">
        <title>WGS assembly of Populus trichocarpa.</title>
        <authorList>
            <person name="Tuskan G."/>
            <person name="Difazio S."/>
            <person name="Jansson S."/>
            <person name="Bohlmann J."/>
            <person name="Grigoriev I."/>
            <person name="Hellsten U."/>
            <person name="Putnam N."/>
            <person name="Ralph S."/>
            <person name="Rombauts S."/>
            <person name="Salamov A."/>
            <person name="Schein J."/>
            <person name="Sterck L."/>
            <person name="Aerts A."/>
            <person name="Bhalerao R."/>
            <person name="Bhalerao R."/>
            <person name="Blaudez D."/>
            <person name="Boerjan W."/>
            <person name="Brun A."/>
            <person name="Brunner A."/>
            <person name="Busov V."/>
            <person name="Campbell M."/>
            <person name="Carlson J."/>
            <person name="Chalot M."/>
            <person name="Chapman J."/>
            <person name="Chen G."/>
            <person name="Cooper D."/>
            <person name="Coutinho P."/>
            <person name="Couturier J."/>
            <person name="Covert S."/>
            <person name="Cronk Q."/>
            <person name="Cunningham R."/>
            <person name="Davis J."/>
            <person name="Degroeve S."/>
            <person name="Dejardin A."/>
            <person name="Depamphilis C."/>
            <person name="Detter J."/>
            <person name="Dirks B."/>
            <person name="Dubchak I."/>
            <person name="Duplessis S."/>
            <person name="Ehlting J."/>
            <person name="Ellis B."/>
            <person name="Gendler K."/>
            <person name="Goodstein D."/>
            <person name="Gribskov M."/>
            <person name="Grimwood J."/>
            <person name="Groover A."/>
            <person name="Gunter L."/>
            <person name="Hamberger B."/>
            <person name="Heinze B."/>
            <person name="Helariutta Y."/>
            <person name="Henrissat B."/>
            <person name="Holligan D."/>
            <person name="Holt R."/>
            <person name="Huang W."/>
            <person name="Islam-Faridi N."/>
            <person name="Jones S."/>
            <person name="Jones-Rhoades M."/>
            <person name="Jorgensen R."/>
            <person name="Joshi C."/>
            <person name="Kangasjarvi J."/>
            <person name="Karlsson J."/>
            <person name="Kelleher C."/>
            <person name="Kirkpatrick R."/>
            <person name="Kirst M."/>
            <person name="Kohler A."/>
            <person name="Kalluri U."/>
            <person name="Larimer F."/>
            <person name="Leebens-Mack J."/>
            <person name="Leple J."/>
            <person name="Locascio P."/>
            <person name="Lou Y."/>
            <person name="Lucas S."/>
            <person name="Martin F."/>
            <person name="Montanini B."/>
            <person name="Napoli C."/>
            <person name="Nelson D."/>
            <person name="Nelson C."/>
            <person name="Nieminen K."/>
            <person name="Nilsson O."/>
            <person name="Pereda V."/>
            <person name="Peter G."/>
            <person name="Philippe R."/>
            <person name="Pilate G."/>
            <person name="Poliakov A."/>
            <person name="Razumovskaya J."/>
            <person name="Richardson P."/>
            <person name="Rinaldi C."/>
            <person name="Ritland K."/>
            <person name="Rouze P."/>
            <person name="Ryaboy D."/>
            <person name="Schmutz J."/>
            <person name="Schrader J."/>
            <person name="Segerman B."/>
            <person name="Shin H."/>
            <person name="Siddiqui A."/>
            <person name="Sterky F."/>
            <person name="Terry A."/>
            <person name="Tsai C."/>
            <person name="Uberbacher E."/>
            <person name="Unneberg P."/>
            <person name="Vahala J."/>
            <person name="Wall K."/>
            <person name="Wessler S."/>
            <person name="Yang G."/>
            <person name="Yin T."/>
            <person name="Douglas C."/>
            <person name="Marra M."/>
            <person name="Sandberg G."/>
            <person name="Van De Peer Y."/>
            <person name="Rokhsar D."/>
        </authorList>
    </citation>
    <scope>NUCLEOTIDE SEQUENCE</scope>
    <source>
        <strain evidence="6">Nisqually-1</strain>
    </source>
</reference>
<keyword evidence="2" id="KW-0677">Repeat</keyword>
<evidence type="ECO:0000259" key="5">
    <source>
        <dbReference type="PROSITE" id="PS50081"/>
    </source>
</evidence>
<gene>
    <name evidence="6" type="ORF">POPTR_016G044600</name>
</gene>
<dbReference type="EMBL" id="CM009305">
    <property type="protein sequence ID" value="RQP01310.1"/>
    <property type="molecule type" value="Genomic_DNA"/>
</dbReference>
<dbReference type="Proteomes" id="UP000006729">
    <property type="component" value="Chromosome 16"/>
</dbReference>
<dbReference type="InterPro" id="IPR002219">
    <property type="entry name" value="PKC_DAG/PE"/>
</dbReference>
<dbReference type="InterPro" id="IPR004146">
    <property type="entry name" value="DC1"/>
</dbReference>
<dbReference type="AlphaFoldDB" id="A0A3N7G277"/>
<dbReference type="Gene3D" id="3.30.60.20">
    <property type="match status" value="1"/>
</dbReference>
<feature type="domain" description="Phorbol-ester/DAG-type" evidence="5">
    <location>
        <begin position="151"/>
        <end position="202"/>
    </location>
</feature>
<evidence type="ECO:0000256" key="3">
    <source>
        <dbReference type="ARBA" id="ARBA00022771"/>
    </source>
</evidence>
<sequence length="721" mass="83352">MASLCLALAQHLSFPALSSERVRDMEVEHFSHPDHPLILMNQVLEFSCELVICSGCEGPIWGPCYSCTSCYFFLHKKCAELPREIKRRIHRRHPLHLLAKSPYKGNYLCNRCTKTFNSFVYHCSYCKFDLDIKCAFEPGFFEVDSQFAHKDHPLILNEEKEYHDEGVMCSVCKEPMSGPSYSCTSCNVFLHKKCAELPPEIKRHIHPEHPLRLLPNHHMICGFCKETCYESFVYCCFVCEFNLHIKCAFPPCVYAADQDQGHQFRSLMNPLSFKSISFTCHACGTGGDDSPFMCTMCQLVVHEECISLPGTLKTALHHHPRIIHAYQHQQCIESINKYCGICCREVDTEYGVYYCPDCDFVAHVNCSREYGDSATETGGENEEEQSVTVDDQFMEPSFRVVREIKHGEERIIEEIEHFSHQHNLILNDKVDDDLKCDGCMLPISTPFYSCARCNFFLDKTCIELPKKKKWQYHENQLILSWSRREHFLYNCVVCNQYFRGLRYTCDVCRLCIDVRCFKSLKDSFKHGGHEHPLYLPADRKKILRCTIGGRGVPPWVADDGEIIPHCSGCCVSEESKVFFKCAVCDFKLGMKCATLPYKARHEYDDHPLFLTYINANDYQPSCIICEEDRDPKLWFYRCEECDFDAHPECALGKYPFFKPGGVLTYPKHPHPLALVIKTEDYRPQACDTCGLPCDDLALECTDPNCSFIVHRDRWECYESLW</sequence>
<dbReference type="InterPro" id="IPR001965">
    <property type="entry name" value="Znf_PHD"/>
</dbReference>
<keyword evidence="3" id="KW-0863">Zinc-finger</keyword>
<dbReference type="InterPro" id="IPR053192">
    <property type="entry name" value="Vacuole_Formation_Reg"/>
</dbReference>
<evidence type="ECO:0000256" key="2">
    <source>
        <dbReference type="ARBA" id="ARBA00022737"/>
    </source>
</evidence>
<evidence type="ECO:0000256" key="1">
    <source>
        <dbReference type="ARBA" id="ARBA00022723"/>
    </source>
</evidence>
<dbReference type="OMA" id="CAINPPL"/>
<evidence type="ECO:0000256" key="4">
    <source>
        <dbReference type="ARBA" id="ARBA00022833"/>
    </source>
</evidence>
<dbReference type="FunCoup" id="A0A3N7G277">
    <property type="interactions" value="101"/>
</dbReference>
<name>A0A3N7G277_POPTR</name>
<keyword evidence="7" id="KW-1185">Reference proteome</keyword>
<dbReference type="SMART" id="SM00249">
    <property type="entry name" value="PHD"/>
    <property type="match status" value="3"/>
</dbReference>
<evidence type="ECO:0000313" key="6">
    <source>
        <dbReference type="EMBL" id="RQP01310.1"/>
    </source>
</evidence>
<dbReference type="Pfam" id="PF03107">
    <property type="entry name" value="C1_2"/>
    <property type="match status" value="7"/>
</dbReference>
<dbReference type="InterPro" id="IPR046349">
    <property type="entry name" value="C1-like_sf"/>
</dbReference>
<dbReference type="EMBL" id="CM009305">
    <property type="protein sequence ID" value="RQP01308.1"/>
    <property type="molecule type" value="Genomic_DNA"/>
</dbReference>
<dbReference type="PANTHER" id="PTHR32410">
    <property type="entry name" value="CYSTEINE/HISTIDINE-RICH C1 DOMAIN FAMILY PROTEIN"/>
    <property type="match status" value="1"/>
</dbReference>
<organism evidence="6 7">
    <name type="scientific">Populus trichocarpa</name>
    <name type="common">Western balsam poplar</name>
    <name type="synonym">Populus balsamifera subsp. trichocarpa</name>
    <dbReference type="NCBI Taxonomy" id="3694"/>
    <lineage>
        <taxon>Eukaryota</taxon>
        <taxon>Viridiplantae</taxon>
        <taxon>Streptophyta</taxon>
        <taxon>Embryophyta</taxon>
        <taxon>Tracheophyta</taxon>
        <taxon>Spermatophyta</taxon>
        <taxon>Magnoliopsida</taxon>
        <taxon>eudicotyledons</taxon>
        <taxon>Gunneridae</taxon>
        <taxon>Pentapetalae</taxon>
        <taxon>rosids</taxon>
        <taxon>fabids</taxon>
        <taxon>Malpighiales</taxon>
        <taxon>Salicaceae</taxon>
        <taxon>Saliceae</taxon>
        <taxon>Populus</taxon>
    </lineage>
</organism>
<dbReference type="InParanoid" id="A0A3N7G277"/>
<dbReference type="GO" id="GO:0008270">
    <property type="term" value="F:zinc ion binding"/>
    <property type="evidence" value="ECO:0007669"/>
    <property type="project" value="UniProtKB-KW"/>
</dbReference>
<dbReference type="SUPFAM" id="SSF57889">
    <property type="entry name" value="Cysteine-rich domain"/>
    <property type="match status" value="6"/>
</dbReference>
<keyword evidence="4" id="KW-0862">Zinc</keyword>
<dbReference type="PROSITE" id="PS50081">
    <property type="entry name" value="ZF_DAG_PE_2"/>
    <property type="match status" value="1"/>
</dbReference>
<dbReference type="SMART" id="SM00109">
    <property type="entry name" value="C1"/>
    <property type="match status" value="6"/>
</dbReference>
<protein>
    <recommendedName>
        <fullName evidence="5">Phorbol-ester/DAG-type domain-containing protein</fullName>
    </recommendedName>
</protein>
<dbReference type="Gramene" id="Potri.016G044600.6.v4.1">
    <property type="protein sequence ID" value="Potri.016G044600.6.v4.1"/>
    <property type="gene ID" value="Potri.016G044600.v4.1"/>
</dbReference>
<proteinExistence type="predicted"/>
<reference evidence="6 7" key="1">
    <citation type="journal article" date="2006" name="Science">
        <title>The genome of black cottonwood, Populus trichocarpa (Torr. &amp; Gray).</title>
        <authorList>
            <person name="Tuskan G.A."/>
            <person name="Difazio S."/>
            <person name="Jansson S."/>
            <person name="Bohlmann J."/>
            <person name="Grigoriev I."/>
            <person name="Hellsten U."/>
            <person name="Putnam N."/>
            <person name="Ralph S."/>
            <person name="Rombauts S."/>
            <person name="Salamov A."/>
            <person name="Schein J."/>
            <person name="Sterck L."/>
            <person name="Aerts A."/>
            <person name="Bhalerao R.R."/>
            <person name="Bhalerao R.P."/>
            <person name="Blaudez D."/>
            <person name="Boerjan W."/>
            <person name="Brun A."/>
            <person name="Brunner A."/>
            <person name="Busov V."/>
            <person name="Campbell M."/>
            <person name="Carlson J."/>
            <person name="Chalot M."/>
            <person name="Chapman J."/>
            <person name="Chen G.L."/>
            <person name="Cooper D."/>
            <person name="Coutinho P.M."/>
            <person name="Couturier J."/>
            <person name="Covert S."/>
            <person name="Cronk Q."/>
            <person name="Cunningham R."/>
            <person name="Davis J."/>
            <person name="Degroeve S."/>
            <person name="Dejardin A."/>
            <person name="Depamphilis C."/>
            <person name="Detter J."/>
            <person name="Dirks B."/>
            <person name="Dubchak I."/>
            <person name="Duplessis S."/>
            <person name="Ehlting J."/>
            <person name="Ellis B."/>
            <person name="Gendler K."/>
            <person name="Goodstein D."/>
            <person name="Gribskov M."/>
            <person name="Grimwood J."/>
            <person name="Groover A."/>
            <person name="Gunter L."/>
            <person name="Hamberger B."/>
            <person name="Heinze B."/>
            <person name="Helariutta Y."/>
            <person name="Henrissat B."/>
            <person name="Holligan D."/>
            <person name="Holt R."/>
            <person name="Huang W."/>
            <person name="Islam-Faridi N."/>
            <person name="Jones S."/>
            <person name="Jones-Rhoades M."/>
            <person name="Jorgensen R."/>
            <person name="Joshi C."/>
            <person name="Kangasjarvi J."/>
            <person name="Karlsson J."/>
            <person name="Kelleher C."/>
            <person name="Kirkpatrick R."/>
            <person name="Kirst M."/>
            <person name="Kohler A."/>
            <person name="Kalluri U."/>
            <person name="Larimer F."/>
            <person name="Leebens-Mack J."/>
            <person name="Leple J.C."/>
            <person name="Locascio P."/>
            <person name="Lou Y."/>
            <person name="Lucas S."/>
            <person name="Martin F."/>
            <person name="Montanini B."/>
            <person name="Napoli C."/>
            <person name="Nelson D.R."/>
            <person name="Nelson C."/>
            <person name="Nieminen K."/>
            <person name="Nilsson O."/>
            <person name="Pereda V."/>
            <person name="Peter G."/>
            <person name="Philippe R."/>
            <person name="Pilate G."/>
            <person name="Poliakov A."/>
            <person name="Razumovskaya J."/>
            <person name="Richardson P."/>
            <person name="Rinaldi C."/>
            <person name="Ritland K."/>
            <person name="Rouze P."/>
            <person name="Ryaboy D."/>
            <person name="Schmutz J."/>
            <person name="Schrader J."/>
            <person name="Segerman B."/>
            <person name="Shin H."/>
            <person name="Siddiqui A."/>
            <person name="Sterky F."/>
            <person name="Terry A."/>
            <person name="Tsai C.J."/>
            <person name="Uberbacher E."/>
            <person name="Unneberg P."/>
            <person name="Vahala J."/>
            <person name="Wall K."/>
            <person name="Wessler S."/>
            <person name="Yang G."/>
            <person name="Yin T."/>
            <person name="Douglas C."/>
            <person name="Marra M."/>
            <person name="Sandberg G."/>
            <person name="Van de Peer Y."/>
            <person name="Rokhsar D."/>
        </authorList>
    </citation>
    <scope>NUCLEOTIDE SEQUENCE [LARGE SCALE GENOMIC DNA]</scope>
    <source>
        <strain evidence="7">cv. Nisqually</strain>
        <strain evidence="6">Nisqually-1</strain>
    </source>
</reference>
<dbReference type="PANTHER" id="PTHR32410:SF211">
    <property type="entry name" value="CYSTEINE_HISTIDINE-RICH C1 DOMAIN FAMILY PROTEIN"/>
    <property type="match status" value="1"/>
</dbReference>